<evidence type="ECO:0000313" key="5">
    <source>
        <dbReference type="EMBL" id="MEJ2870478.1"/>
    </source>
</evidence>
<evidence type="ECO:0000256" key="4">
    <source>
        <dbReference type="RuleBase" id="RU000363"/>
    </source>
</evidence>
<dbReference type="CDD" id="cd05233">
    <property type="entry name" value="SDR_c"/>
    <property type="match status" value="1"/>
</dbReference>
<proteinExistence type="inferred from homology"/>
<keyword evidence="3" id="KW-0520">NAD</keyword>
<keyword evidence="2" id="KW-0560">Oxidoreductase</keyword>
<dbReference type="SUPFAM" id="SSF51735">
    <property type="entry name" value="NAD(P)-binding Rossmann-fold domains"/>
    <property type="match status" value="1"/>
</dbReference>
<dbReference type="Proteomes" id="UP001385809">
    <property type="component" value="Unassembled WGS sequence"/>
</dbReference>
<dbReference type="InterPro" id="IPR020904">
    <property type="entry name" value="Sc_DH/Rdtase_CS"/>
</dbReference>
<dbReference type="Gene3D" id="3.40.50.720">
    <property type="entry name" value="NAD(P)-binding Rossmann-like Domain"/>
    <property type="match status" value="1"/>
</dbReference>
<comment type="similarity">
    <text evidence="1 4">Belongs to the short-chain dehydrogenases/reductases (SDR) family.</text>
</comment>
<keyword evidence="6" id="KW-1185">Reference proteome</keyword>
<dbReference type="InterPro" id="IPR036291">
    <property type="entry name" value="NAD(P)-bd_dom_sf"/>
</dbReference>
<dbReference type="PRINTS" id="PR00081">
    <property type="entry name" value="GDHRDH"/>
</dbReference>
<evidence type="ECO:0000313" key="6">
    <source>
        <dbReference type="Proteomes" id="UP001385809"/>
    </source>
</evidence>
<comment type="caution">
    <text evidence="5">The sequence shown here is derived from an EMBL/GenBank/DDBJ whole genome shotgun (WGS) entry which is preliminary data.</text>
</comment>
<dbReference type="NCBIfam" id="TIGR03971">
    <property type="entry name" value="SDR_subfam_1"/>
    <property type="match status" value="1"/>
</dbReference>
<dbReference type="PANTHER" id="PTHR24321">
    <property type="entry name" value="DEHYDROGENASES, SHORT CHAIN"/>
    <property type="match status" value="1"/>
</dbReference>
<dbReference type="RefSeq" id="WP_337697047.1">
    <property type="nucleotide sequence ID" value="NZ_JBBEGN010000013.1"/>
</dbReference>
<dbReference type="InterPro" id="IPR023985">
    <property type="entry name" value="SDR_subfam_1"/>
</dbReference>
<dbReference type="PRINTS" id="PR00080">
    <property type="entry name" value="SDRFAMILY"/>
</dbReference>
<dbReference type="NCBIfam" id="NF009467">
    <property type="entry name" value="PRK12826.1-3"/>
    <property type="match status" value="1"/>
</dbReference>
<protein>
    <submittedName>
        <fullName evidence="5">Mycofactocin-coupled SDR family oxidoreductase</fullName>
    </submittedName>
</protein>
<evidence type="ECO:0000256" key="1">
    <source>
        <dbReference type="ARBA" id="ARBA00006484"/>
    </source>
</evidence>
<evidence type="ECO:0000256" key="3">
    <source>
        <dbReference type="ARBA" id="ARBA00023027"/>
    </source>
</evidence>
<reference evidence="5 6" key="1">
    <citation type="submission" date="2024-03" db="EMBL/GenBank/DDBJ databases">
        <title>Actinomycetospora sp. OC33-EN08, a novel actinomycete isolated from wild orchid (Aerides multiflora).</title>
        <authorList>
            <person name="Suriyachadkun C."/>
        </authorList>
    </citation>
    <scope>NUCLEOTIDE SEQUENCE [LARGE SCALE GENOMIC DNA]</scope>
    <source>
        <strain evidence="5 6">OC33-EN08</strain>
    </source>
</reference>
<sequence>MGRVEGKVALITGAARNQGRSHALRLAEEGADIIAVDICEPVESIHLYPGATDQDLAETAKLVEELDRRIVTAKVDVRDSDALRAAVAAGVSELGRLDIVSVNAGIFEISPALELGDADWREMIDVNLTGVWNSCRVALPHIIEGGRGGSITITSSTCGLTGVPNTVHYTAAKHGVVGIMRALAAEFAPNSIRVNTIHPTYVDTVMIQNDKTYKLFDPENPVPTKETTAPIFQSTNALPIPWIESLDISNALLFLASEEARYITGVALPVDAGFMVK</sequence>
<dbReference type="PROSITE" id="PS00061">
    <property type="entry name" value="ADH_SHORT"/>
    <property type="match status" value="1"/>
</dbReference>
<name>A0ABU8MU53_9PSEU</name>
<gene>
    <name evidence="5" type="ORF">WCD74_22100</name>
</gene>
<dbReference type="PANTHER" id="PTHR24321:SF8">
    <property type="entry name" value="ESTRADIOL 17-BETA-DEHYDROGENASE 8-RELATED"/>
    <property type="match status" value="1"/>
</dbReference>
<dbReference type="EMBL" id="JBBEGN010000013">
    <property type="protein sequence ID" value="MEJ2870478.1"/>
    <property type="molecule type" value="Genomic_DNA"/>
</dbReference>
<dbReference type="InterPro" id="IPR002347">
    <property type="entry name" value="SDR_fam"/>
</dbReference>
<dbReference type="Pfam" id="PF00106">
    <property type="entry name" value="adh_short"/>
    <property type="match status" value="1"/>
</dbReference>
<evidence type="ECO:0000256" key="2">
    <source>
        <dbReference type="ARBA" id="ARBA00023002"/>
    </source>
</evidence>
<organism evidence="5 6">
    <name type="scientific">Actinomycetospora aurantiaca</name>
    <dbReference type="NCBI Taxonomy" id="3129233"/>
    <lineage>
        <taxon>Bacteria</taxon>
        <taxon>Bacillati</taxon>
        <taxon>Actinomycetota</taxon>
        <taxon>Actinomycetes</taxon>
        <taxon>Pseudonocardiales</taxon>
        <taxon>Pseudonocardiaceae</taxon>
        <taxon>Actinomycetospora</taxon>
    </lineage>
</organism>
<accession>A0ABU8MU53</accession>